<protein>
    <submittedName>
        <fullName evidence="3">General secretion pathway protein I</fullName>
    </submittedName>
</protein>
<reference evidence="2 4" key="3">
    <citation type="submission" date="2018-03" db="EMBL/GenBank/DDBJ databases">
        <title>Genomic Encyclopedia of Archaeal and Bacterial Type Strains, Phase II (KMG-II): from individual species to whole genera.</title>
        <authorList>
            <person name="Goeker M."/>
        </authorList>
    </citation>
    <scope>NUCLEOTIDE SEQUENCE [LARGE SCALE GENOMIC DNA]</scope>
    <source>
        <strain evidence="2 4">DSM 25227</strain>
    </source>
</reference>
<dbReference type="InterPro" id="IPR012902">
    <property type="entry name" value="N_methyl_site"/>
</dbReference>
<evidence type="ECO:0000313" key="5">
    <source>
        <dbReference type="Proteomes" id="UP000251571"/>
    </source>
</evidence>
<reference evidence="5" key="2">
    <citation type="submission" date="2016-10" db="EMBL/GenBank/DDBJ databases">
        <authorList>
            <person name="Varghese N."/>
            <person name="Submissions S."/>
        </authorList>
    </citation>
    <scope>NUCLEOTIDE SEQUENCE [LARGE SCALE GENOMIC DNA]</scope>
    <source>
        <strain evidence="5">DSM 25227</strain>
    </source>
</reference>
<evidence type="ECO:0000313" key="4">
    <source>
        <dbReference type="Proteomes" id="UP000245839"/>
    </source>
</evidence>
<feature type="transmembrane region" description="Helical" evidence="1">
    <location>
        <begin position="24"/>
        <end position="46"/>
    </location>
</feature>
<proteinExistence type="predicted"/>
<keyword evidence="1" id="KW-0812">Transmembrane</keyword>
<evidence type="ECO:0000313" key="2">
    <source>
        <dbReference type="EMBL" id="PWJ15793.1"/>
    </source>
</evidence>
<dbReference type="EMBL" id="UETC01000010">
    <property type="protein sequence ID" value="SSA49478.1"/>
    <property type="molecule type" value="Genomic_DNA"/>
</dbReference>
<accession>A0A2Y9B1W3</accession>
<dbReference type="PROSITE" id="PS00409">
    <property type="entry name" value="PROKAR_NTER_METHYL"/>
    <property type="match status" value="1"/>
</dbReference>
<dbReference type="EMBL" id="QGDJ01000010">
    <property type="protein sequence ID" value="PWJ15793.1"/>
    <property type="molecule type" value="Genomic_DNA"/>
</dbReference>
<keyword evidence="1" id="KW-0472">Membrane</keyword>
<gene>
    <name evidence="2" type="ORF">BCF38_11013</name>
    <name evidence="3" type="ORF">SAMN05421539_11013</name>
</gene>
<keyword evidence="4" id="KW-1185">Reference proteome</keyword>
<evidence type="ECO:0000256" key="1">
    <source>
        <dbReference type="SAM" id="Phobius"/>
    </source>
</evidence>
<name>A0A2Y9B1W3_9RHOB</name>
<sequence length="134" mass="13608">MRGEEGGPLRADGMTRRQRLGSDAGLTLLELAVAVLILSLASLAALRAADQARLSIGGAQERTLAQLAADNRAEILGLPGAGALPDRVRLGGRDILLEVTRLPTAGGLIEATVTARIPGGAGAQAVAYLLPGLP</sequence>
<keyword evidence="1" id="KW-1133">Transmembrane helix</keyword>
<organism evidence="3 5">
    <name type="scientific">Jannaschia seohaensis</name>
    <dbReference type="NCBI Taxonomy" id="475081"/>
    <lineage>
        <taxon>Bacteria</taxon>
        <taxon>Pseudomonadati</taxon>
        <taxon>Pseudomonadota</taxon>
        <taxon>Alphaproteobacteria</taxon>
        <taxon>Rhodobacterales</taxon>
        <taxon>Roseobacteraceae</taxon>
        <taxon>Jannaschia</taxon>
    </lineage>
</organism>
<dbReference type="Proteomes" id="UP000245839">
    <property type="component" value="Unassembled WGS sequence"/>
</dbReference>
<reference evidence="3" key="1">
    <citation type="submission" date="2016-10" db="EMBL/GenBank/DDBJ databases">
        <authorList>
            <person name="Cai Z."/>
        </authorList>
    </citation>
    <scope>NUCLEOTIDE SEQUENCE [LARGE SCALE GENOMIC DNA]</scope>
    <source>
        <strain evidence="3">DSM 25227</strain>
    </source>
</reference>
<dbReference type="Proteomes" id="UP000251571">
    <property type="component" value="Unassembled WGS sequence"/>
</dbReference>
<evidence type="ECO:0000313" key="3">
    <source>
        <dbReference type="EMBL" id="SSA49478.1"/>
    </source>
</evidence>
<dbReference type="AlphaFoldDB" id="A0A2Y9B1W3"/>
<dbReference type="NCBIfam" id="TIGR02532">
    <property type="entry name" value="IV_pilin_GFxxxE"/>
    <property type="match status" value="1"/>
</dbReference>